<gene>
    <name evidence="1" type="ORF">GXW74_12220</name>
</gene>
<keyword evidence="2" id="KW-1185">Reference proteome</keyword>
<evidence type="ECO:0000313" key="2">
    <source>
        <dbReference type="Proteomes" id="UP001138709"/>
    </source>
</evidence>
<dbReference type="Proteomes" id="UP001138709">
    <property type="component" value="Unassembled WGS sequence"/>
</dbReference>
<protein>
    <recommendedName>
        <fullName evidence="3">SCP2 domain-containing protein</fullName>
    </recommendedName>
</protein>
<dbReference type="RefSeq" id="WP_211846783.1">
    <property type="nucleotide sequence ID" value="NZ_JAAEDL010000010.1"/>
</dbReference>
<comment type="caution">
    <text evidence="1">The sequence shown here is derived from an EMBL/GenBank/DDBJ whole genome shotgun (WGS) entry which is preliminary data.</text>
</comment>
<reference evidence="1" key="1">
    <citation type="submission" date="2020-01" db="EMBL/GenBank/DDBJ databases">
        <authorList>
            <person name="Rat A."/>
        </authorList>
    </citation>
    <scope>NUCLEOTIDE SEQUENCE</scope>
    <source>
        <strain evidence="1">LMG 31228</strain>
    </source>
</reference>
<evidence type="ECO:0000313" key="1">
    <source>
        <dbReference type="EMBL" id="MBR0681252.1"/>
    </source>
</evidence>
<reference evidence="1" key="2">
    <citation type="journal article" date="2021" name="Syst. Appl. Microbiol.">
        <title>Roseomonas hellenica sp. nov., isolated from roots of wild-growing Alkanna tinctoria.</title>
        <authorList>
            <person name="Rat A."/>
            <person name="Naranjo H.D."/>
            <person name="Lebbe L."/>
            <person name="Cnockaert M."/>
            <person name="Krigas N."/>
            <person name="Grigoriadou K."/>
            <person name="Maloupa E."/>
            <person name="Willems A."/>
        </authorList>
    </citation>
    <scope>NUCLEOTIDE SEQUENCE</scope>
    <source>
        <strain evidence="1">LMG 31228</strain>
    </source>
</reference>
<dbReference type="EMBL" id="JAAEDL010000010">
    <property type="protein sequence ID" value="MBR0681252.1"/>
    <property type="molecule type" value="Genomic_DNA"/>
</dbReference>
<accession>A0A9X9XC16</accession>
<proteinExistence type="predicted"/>
<evidence type="ECO:0008006" key="3">
    <source>
        <dbReference type="Google" id="ProtNLM"/>
    </source>
</evidence>
<organism evidence="1 2">
    <name type="scientific">Neoroseomonas eburnea</name>
    <dbReference type="NCBI Taxonomy" id="1346889"/>
    <lineage>
        <taxon>Bacteria</taxon>
        <taxon>Pseudomonadati</taxon>
        <taxon>Pseudomonadota</taxon>
        <taxon>Alphaproteobacteria</taxon>
        <taxon>Acetobacterales</taxon>
        <taxon>Acetobacteraceae</taxon>
        <taxon>Neoroseomonas</taxon>
    </lineage>
</organism>
<dbReference type="AlphaFoldDB" id="A0A9X9XC16"/>
<name>A0A9X9XC16_9PROT</name>
<sequence length="121" mass="13357">MNLANLPARVAAAPGLARWGRHLTAEVLLEAGDRRWILSIRDGALRSAEPAPAIMPRYDLALRFDAEGFARFLGASPPPGWHDLMALMRRGALRVEGDIQPFMAHLFWFKGALALLREDAA</sequence>